<dbReference type="Proteomes" id="UP001157961">
    <property type="component" value="Unassembled WGS sequence"/>
</dbReference>
<keyword evidence="1" id="KW-0472">Membrane</keyword>
<keyword evidence="1" id="KW-0812">Transmembrane</keyword>
<comment type="caution">
    <text evidence="2">The sequence shown here is derived from an EMBL/GenBank/DDBJ whole genome shotgun (WGS) entry which is preliminary data.</text>
</comment>
<evidence type="ECO:0000256" key="1">
    <source>
        <dbReference type="SAM" id="Phobius"/>
    </source>
</evidence>
<protein>
    <recommendedName>
        <fullName evidence="4">Acetoacetate decarboxylase (ADC)</fullName>
    </recommendedName>
</protein>
<keyword evidence="1" id="KW-1133">Transmembrane helix</keyword>
<reference evidence="2 3" key="1">
    <citation type="submission" date="2017-05" db="EMBL/GenBank/DDBJ databases">
        <authorList>
            <person name="Varghese N."/>
            <person name="Submissions S."/>
        </authorList>
    </citation>
    <scope>NUCLEOTIDE SEQUENCE [LARGE SCALE GENOMIC DNA]</scope>
    <source>
        <strain evidence="2 3">DSM 29734</strain>
    </source>
</reference>
<evidence type="ECO:0000313" key="2">
    <source>
        <dbReference type="EMBL" id="SMP34345.1"/>
    </source>
</evidence>
<organism evidence="2 3">
    <name type="scientific">Shimia sagamensis</name>
    <dbReference type="NCBI Taxonomy" id="1566352"/>
    <lineage>
        <taxon>Bacteria</taxon>
        <taxon>Pseudomonadati</taxon>
        <taxon>Pseudomonadota</taxon>
        <taxon>Alphaproteobacteria</taxon>
        <taxon>Rhodobacterales</taxon>
        <taxon>Roseobacteraceae</taxon>
    </lineage>
</organism>
<feature type="transmembrane region" description="Helical" evidence="1">
    <location>
        <begin position="20"/>
        <end position="42"/>
    </location>
</feature>
<proteinExistence type="predicted"/>
<evidence type="ECO:0000313" key="3">
    <source>
        <dbReference type="Proteomes" id="UP001157961"/>
    </source>
</evidence>
<keyword evidence="3" id="KW-1185">Reference proteome</keyword>
<accession>A0ABY1PJW4</accession>
<evidence type="ECO:0008006" key="4">
    <source>
        <dbReference type="Google" id="ProtNLM"/>
    </source>
</evidence>
<sequence>MTTKSGVTQKIPYPENSSFWYGSFSAVWVYHAVPIALLNHILAAESPSLKAFEFSDLSNDGEPMGLVNINFMTYSSDSGVNDPQAYADILKPIHFNDPPPASLGIEPTHECELNIVSYSNARENMVPQGLTSSEFILGRDHTKTLGNYRLWVPCDDRIAVYWGMHNFGENKVMTHPFVYTNPALNNPGATSWDFTIPAPIEQSDAKSLFGLKVADLDHMSGVVPGDQSEIIDLSLIPHKATNPSSQRLVASRRNIFGQFKCLVLSADVPIPDFTIEIGSADHPMVAALMTMFGGSGTYTPVGLMTYRSPPVISESSLYYVDL</sequence>
<name>A0ABY1PJW4_9RHOB</name>
<gene>
    <name evidence="2" type="ORF">SAMN06265373_11012</name>
</gene>
<dbReference type="EMBL" id="FXTY01000010">
    <property type="protein sequence ID" value="SMP34345.1"/>
    <property type="molecule type" value="Genomic_DNA"/>
</dbReference>
<dbReference type="RefSeq" id="WP_283427696.1">
    <property type="nucleotide sequence ID" value="NZ_FXTY01000010.1"/>
</dbReference>